<evidence type="ECO:0000313" key="5">
    <source>
        <dbReference type="Proteomes" id="UP000201169"/>
    </source>
</evidence>
<dbReference type="Proteomes" id="UP000201169">
    <property type="component" value="Chromosome"/>
</dbReference>
<protein>
    <submittedName>
        <fullName evidence="4">MmgE/PrpD family protein</fullName>
    </submittedName>
</protein>
<evidence type="ECO:0000259" key="2">
    <source>
        <dbReference type="Pfam" id="PF03972"/>
    </source>
</evidence>
<dbReference type="OrthoDB" id="9795089at2"/>
<evidence type="ECO:0000259" key="3">
    <source>
        <dbReference type="Pfam" id="PF19305"/>
    </source>
</evidence>
<dbReference type="InterPro" id="IPR005656">
    <property type="entry name" value="MmgE_PrpD"/>
</dbReference>
<dbReference type="InterPro" id="IPR036148">
    <property type="entry name" value="MmgE/PrpD_sf"/>
</dbReference>
<keyword evidence="5" id="KW-1185">Reference proteome</keyword>
<evidence type="ECO:0000313" key="4">
    <source>
        <dbReference type="EMBL" id="ASQ30707.1"/>
    </source>
</evidence>
<dbReference type="PANTHER" id="PTHR16943">
    <property type="entry name" value="2-METHYLCITRATE DEHYDRATASE-RELATED"/>
    <property type="match status" value="1"/>
</dbReference>
<gene>
    <name evidence="4" type="ORF">CAV_1055</name>
</gene>
<organism evidence="4 5">
    <name type="scientific">Campylobacter avium LMG 24591</name>
    <dbReference type="NCBI Taxonomy" id="522484"/>
    <lineage>
        <taxon>Bacteria</taxon>
        <taxon>Pseudomonadati</taxon>
        <taxon>Campylobacterota</taxon>
        <taxon>Epsilonproteobacteria</taxon>
        <taxon>Campylobacterales</taxon>
        <taxon>Campylobacteraceae</taxon>
        <taxon>Campylobacter</taxon>
    </lineage>
</organism>
<dbReference type="RefSeq" id="WP_094325460.1">
    <property type="nucleotide sequence ID" value="NZ_CP022347.1"/>
</dbReference>
<dbReference type="SUPFAM" id="SSF103378">
    <property type="entry name" value="2-methylcitrate dehydratase PrpD"/>
    <property type="match status" value="1"/>
</dbReference>
<evidence type="ECO:0000256" key="1">
    <source>
        <dbReference type="ARBA" id="ARBA00006174"/>
    </source>
</evidence>
<dbReference type="KEGG" id="cavi:CAV_1055"/>
<comment type="similarity">
    <text evidence="1">Belongs to the PrpD family.</text>
</comment>
<dbReference type="AlphaFoldDB" id="A0A222MXG0"/>
<dbReference type="InterPro" id="IPR042183">
    <property type="entry name" value="MmgE/PrpD_sf_1"/>
</dbReference>
<dbReference type="Gene3D" id="1.10.4100.10">
    <property type="entry name" value="2-methylcitrate dehydratase PrpD"/>
    <property type="match status" value="1"/>
</dbReference>
<dbReference type="GO" id="GO:0016829">
    <property type="term" value="F:lyase activity"/>
    <property type="evidence" value="ECO:0007669"/>
    <property type="project" value="InterPro"/>
</dbReference>
<dbReference type="Gene3D" id="3.30.1330.120">
    <property type="entry name" value="2-methylcitrate dehydratase PrpD"/>
    <property type="match status" value="1"/>
</dbReference>
<reference evidence="4 5" key="1">
    <citation type="submission" date="2017-07" db="EMBL/GenBank/DDBJ databases">
        <title>Analysis of two Campylobacter avium genomes and identification of a novel hippuricase gene.</title>
        <authorList>
            <person name="Miller W.G."/>
            <person name="Chapman M.H."/>
            <person name="Yee E."/>
            <person name="Revez J."/>
            <person name="Bono J.L."/>
            <person name="Rossi M."/>
        </authorList>
    </citation>
    <scope>NUCLEOTIDE SEQUENCE [LARGE SCALE GENOMIC DNA]</scope>
    <source>
        <strain evidence="4 5">LMG 24591</strain>
    </source>
</reference>
<name>A0A222MXG0_9BACT</name>
<dbReference type="InterPro" id="IPR045337">
    <property type="entry name" value="MmgE_PrpD_C"/>
</dbReference>
<accession>A0A222MXG0</accession>
<feature type="domain" description="MmgE/PrpD N-terminal" evidence="2">
    <location>
        <begin position="6"/>
        <end position="245"/>
    </location>
</feature>
<dbReference type="EMBL" id="CP022347">
    <property type="protein sequence ID" value="ASQ30707.1"/>
    <property type="molecule type" value="Genomic_DNA"/>
</dbReference>
<dbReference type="InterPro" id="IPR045336">
    <property type="entry name" value="MmgE_PrpD_N"/>
</dbReference>
<dbReference type="PANTHER" id="PTHR16943:SF8">
    <property type="entry name" value="2-METHYLCITRATE DEHYDRATASE"/>
    <property type="match status" value="1"/>
</dbReference>
<sequence length="446" mass="49331">MFYSQHLASFILDTKEIPAEVKNRAKELMLDSIGTALAASKEQSVLRAFEAFKAMSCKEAKEAKIWFSDESIEAQYAAMLNGFAAHALDYDDTHTEAILHASAILTPLCLTWGFSIGADGDKILRAFVLGWEIGARLGVASKGSFHKRGFHTTALCGTYAATVASAILLDLNEEELINALGIAASFSAGINEFLSNGSNSKLLHIANAIRNGIFIAKLAKAKLSGPLSVFEGRDNFFRAFGIEQDCDKDVLVKELGKSYAVMQVSIKPYPTCHFAHGLIDCALELRKDGLKDEDISSIKCFVDEVPISFICDPLEKKYEPKSAYEAKFSMPFLFALAFKDGFLSLKSLENLNREDVLSFAKKISYEKRVSSGFPKYFPGHLEALLKDGKIIKKDVFINKGNFDNPLSFEELKAKFLYNAKLSISEEKALNIITQIKNLENLKTFTI</sequence>
<dbReference type="InterPro" id="IPR042188">
    <property type="entry name" value="MmgE/PrpD_sf_2"/>
</dbReference>
<dbReference type="Pfam" id="PF19305">
    <property type="entry name" value="MmgE_PrpD_C"/>
    <property type="match status" value="1"/>
</dbReference>
<feature type="domain" description="MmgE/PrpD C-terminal" evidence="3">
    <location>
        <begin position="269"/>
        <end position="439"/>
    </location>
</feature>
<dbReference type="Pfam" id="PF03972">
    <property type="entry name" value="MmgE_PrpD_N"/>
    <property type="match status" value="1"/>
</dbReference>
<proteinExistence type="inferred from homology"/>